<keyword evidence="4" id="KW-0560">Oxidoreductase</keyword>
<dbReference type="InterPro" id="IPR036188">
    <property type="entry name" value="FAD/NAD-bd_sf"/>
</dbReference>
<evidence type="ECO:0000256" key="3">
    <source>
        <dbReference type="ARBA" id="ARBA00022630"/>
    </source>
</evidence>
<keyword evidence="7" id="KW-1185">Reference proteome</keyword>
<dbReference type="InterPro" id="IPR006076">
    <property type="entry name" value="FAD-dep_OxRdtase"/>
</dbReference>
<accession>A0ABS3QJ95</accession>
<dbReference type="Gene3D" id="3.50.50.60">
    <property type="entry name" value="FAD/NAD(P)-binding domain"/>
    <property type="match status" value="1"/>
</dbReference>
<organism evidence="6 7">
    <name type="scientific">Hymenobacter negativus</name>
    <dbReference type="NCBI Taxonomy" id="2795026"/>
    <lineage>
        <taxon>Bacteria</taxon>
        <taxon>Pseudomonadati</taxon>
        <taxon>Bacteroidota</taxon>
        <taxon>Cytophagia</taxon>
        <taxon>Cytophagales</taxon>
        <taxon>Hymenobacteraceae</taxon>
        <taxon>Hymenobacter</taxon>
    </lineage>
</organism>
<dbReference type="NCBIfam" id="TIGR03364">
    <property type="entry name" value="HpnW_proposed"/>
    <property type="match status" value="1"/>
</dbReference>
<protein>
    <submittedName>
        <fullName evidence="6">TIGR03364 family FAD-dependent oxidoreductase</fullName>
    </submittedName>
</protein>
<evidence type="ECO:0000313" key="6">
    <source>
        <dbReference type="EMBL" id="MBO2011308.1"/>
    </source>
</evidence>
<evidence type="ECO:0000256" key="2">
    <source>
        <dbReference type="ARBA" id="ARBA00009410"/>
    </source>
</evidence>
<dbReference type="PANTHER" id="PTHR13847">
    <property type="entry name" value="SARCOSINE DEHYDROGENASE-RELATED"/>
    <property type="match status" value="1"/>
</dbReference>
<name>A0ABS3QJ95_9BACT</name>
<keyword evidence="3" id="KW-0285">Flavoprotein</keyword>
<comment type="cofactor">
    <cofactor evidence="1">
        <name>FAD</name>
        <dbReference type="ChEBI" id="CHEBI:57692"/>
    </cofactor>
</comment>
<dbReference type="PANTHER" id="PTHR13847:SF286">
    <property type="entry name" value="D-AMINO ACID DEHYDROGENASE"/>
    <property type="match status" value="1"/>
</dbReference>
<dbReference type="RefSeq" id="WP_208176999.1">
    <property type="nucleotide sequence ID" value="NZ_JAGETZ010000010.1"/>
</dbReference>
<dbReference type="Proteomes" id="UP000664369">
    <property type="component" value="Unassembled WGS sequence"/>
</dbReference>
<evidence type="ECO:0000256" key="4">
    <source>
        <dbReference type="ARBA" id="ARBA00023002"/>
    </source>
</evidence>
<dbReference type="InterPro" id="IPR017741">
    <property type="entry name" value="FAD-dependent_OxRdtase_HpnW"/>
</dbReference>
<dbReference type="EMBL" id="JAGETZ010000010">
    <property type="protein sequence ID" value="MBO2011308.1"/>
    <property type="molecule type" value="Genomic_DNA"/>
</dbReference>
<sequence length="386" mass="43028">MHNSYDLIVVGAGALGTFHAYFALQRGLKVLLLEKDARPMEATVRNFGQIITSGMAEGEWFDYARIGLETYQQIQAEYDISIRQNGSLYLASTALEMQVLEEKHARYQAIGYPSRVLTAVQCTQRLPAVRASYCVGGLLFEQEVTAEPDQLIHRLLAYLVARYELDYRPATPVREVTAGATGATVVDARGQVYTAAQVLVCSGRDCKLLFPEVFAQSDLQLCKLQMLATYPLPQVALPGSVLTGLSLRRYAAFKSCPSFGELLAEPMVADLREWGIHILFKQAVDGSIIIGDTHEYADLAQADNLDFNNADQLNQLMLREARRIIDLPDWRIQRTWNGYYTQSKSREIFQYSPDPRIHLVTGIGGKGMTSACGFAKQHLTQLGYQA</sequence>
<reference evidence="6 7" key="1">
    <citation type="submission" date="2021-03" db="EMBL/GenBank/DDBJ databases">
        <authorList>
            <person name="Kim M.K."/>
        </authorList>
    </citation>
    <scope>NUCLEOTIDE SEQUENCE [LARGE SCALE GENOMIC DNA]</scope>
    <source>
        <strain evidence="6 7">BT442</strain>
    </source>
</reference>
<comment type="caution">
    <text evidence="6">The sequence shown here is derived from an EMBL/GenBank/DDBJ whole genome shotgun (WGS) entry which is preliminary data.</text>
</comment>
<evidence type="ECO:0000256" key="1">
    <source>
        <dbReference type="ARBA" id="ARBA00001974"/>
    </source>
</evidence>
<dbReference type="SUPFAM" id="SSF51905">
    <property type="entry name" value="FAD/NAD(P)-binding domain"/>
    <property type="match status" value="1"/>
</dbReference>
<evidence type="ECO:0000313" key="7">
    <source>
        <dbReference type="Proteomes" id="UP000664369"/>
    </source>
</evidence>
<dbReference type="Pfam" id="PF01266">
    <property type="entry name" value="DAO"/>
    <property type="match status" value="1"/>
</dbReference>
<evidence type="ECO:0000259" key="5">
    <source>
        <dbReference type="Pfam" id="PF01266"/>
    </source>
</evidence>
<comment type="similarity">
    <text evidence="2">Belongs to the DadA oxidoreductase family.</text>
</comment>
<proteinExistence type="inferred from homology"/>
<feature type="domain" description="FAD dependent oxidoreductase" evidence="5">
    <location>
        <begin position="6"/>
        <end position="376"/>
    </location>
</feature>
<dbReference type="Gene3D" id="3.30.9.10">
    <property type="entry name" value="D-Amino Acid Oxidase, subunit A, domain 2"/>
    <property type="match status" value="1"/>
</dbReference>
<gene>
    <name evidence="6" type="ORF">J4E00_19750</name>
</gene>